<dbReference type="CDD" id="cd20706">
    <property type="entry name" value="MIX_II"/>
    <property type="match status" value="1"/>
</dbReference>
<gene>
    <name evidence="2" type="ORF">FEM01_23945</name>
</gene>
<accession>A0A5R8YJY0</accession>
<feature type="domain" description="Toxin VasX N-terminal region" evidence="1">
    <location>
        <begin position="13"/>
        <end position="165"/>
    </location>
</feature>
<evidence type="ECO:0000313" key="3">
    <source>
        <dbReference type="Proteomes" id="UP000309819"/>
    </source>
</evidence>
<dbReference type="AlphaFoldDB" id="A0A5R8YJY0"/>
<feature type="non-terminal residue" evidence="2">
    <location>
        <position position="552"/>
    </location>
</feature>
<dbReference type="NCBIfam" id="NF041559">
    <property type="entry name" value="BTH_I2691_fam"/>
    <property type="match status" value="1"/>
</dbReference>
<keyword evidence="3" id="KW-1185">Reference proteome</keyword>
<evidence type="ECO:0000259" key="1">
    <source>
        <dbReference type="Pfam" id="PF20249"/>
    </source>
</evidence>
<dbReference type="Pfam" id="PF20249">
    <property type="entry name" value="VasX_N"/>
    <property type="match status" value="1"/>
</dbReference>
<dbReference type="InterPro" id="IPR048126">
    <property type="entry name" value="Toxin_VasX"/>
</dbReference>
<evidence type="ECO:0000313" key="2">
    <source>
        <dbReference type="EMBL" id="TLP52671.1"/>
    </source>
</evidence>
<protein>
    <recommendedName>
        <fullName evidence="1">Toxin VasX N-terminal region domain-containing protein</fullName>
    </recommendedName>
</protein>
<organism evidence="2 3">
    <name type="scientific">Pseudomonas mosselii</name>
    <dbReference type="NCBI Taxonomy" id="78327"/>
    <lineage>
        <taxon>Bacteria</taxon>
        <taxon>Pseudomonadati</taxon>
        <taxon>Pseudomonadota</taxon>
        <taxon>Gammaproteobacteria</taxon>
        <taxon>Pseudomonadales</taxon>
        <taxon>Pseudomonadaceae</taxon>
        <taxon>Pseudomonas</taxon>
    </lineage>
</organism>
<name>A0A5R8YJY0_9PSED</name>
<dbReference type="InterPro" id="IPR046864">
    <property type="entry name" value="VasX_N"/>
</dbReference>
<dbReference type="RefSeq" id="WP_276611145.1">
    <property type="nucleotide sequence ID" value="NZ_VAUO01000036.1"/>
</dbReference>
<dbReference type="Proteomes" id="UP000309819">
    <property type="component" value="Unassembled WGS sequence"/>
</dbReference>
<dbReference type="EMBL" id="VAUO01000036">
    <property type="protein sequence ID" value="TLP52671.1"/>
    <property type="molecule type" value="Genomic_DNA"/>
</dbReference>
<proteinExistence type="predicted"/>
<sequence>MTDAAVDSATAGPACSPRVPILPVRYAIVPRTGDAPACRYADAGFNLEHGFAPLLHSSYTLRALRPGYIYVFMKGPQGEKLVIHEYDGEGRYQELRYQGLEGYHLRQRYLSSQSMGWVWADTCQDTAKEVWIGYSPHLWTNATTARITASAALRKRHMRKLDMAELIAGNQAPSTQPHVLPLSALQNWVEDYKPASRRMSLTWSSHASTGILSVGRLNAIARDYPSTQPKIPVVVALADAEGIALDLSLSVSAYQHQLRDLMPAEQLEHTKPAQSSEQEHVPACYRLDAERLSQQSRHFHHRNLVALLLNKTLETLYPADMPSPDVVETRLQSTRTGRPLSPAEARYRALTHEDYSPNGARLALRIDTDKYLQFLAERDELEQRIAGLRHLALQASHDHDAWLATAEAAHIDDPYSLAAALACYDRNERISARGLEISLALLINPMGQPTPGTEDQDRRFKRLEQWLDQHDSPLYTALAPFNPFKDKADAVGSVLGGSDNVIEGLAGRFPAIAGITDLTAQSVNTVVLKRLSGRTRWDASHTLRQQVLLAAR</sequence>
<comment type="caution">
    <text evidence="2">The sequence shown here is derived from an EMBL/GenBank/DDBJ whole genome shotgun (WGS) entry which is preliminary data.</text>
</comment>
<reference evidence="2 3" key="1">
    <citation type="submission" date="2019-05" db="EMBL/GenBank/DDBJ databases">
        <title>Pseudomonas sp. SC006 isolated from lettuce that can produce HBGAs.</title>
        <authorList>
            <person name="Wang D."/>
            <person name="Liao N."/>
            <person name="Liu D."/>
            <person name="Zhang Z."/>
            <person name="Zou S."/>
        </authorList>
    </citation>
    <scope>NUCLEOTIDE SEQUENCE [LARGE SCALE GENOMIC DNA]</scope>
    <source>
        <strain evidence="2 3">SC006</strain>
    </source>
</reference>